<feature type="transmembrane region" description="Helical" evidence="1">
    <location>
        <begin position="151"/>
        <end position="173"/>
    </location>
</feature>
<evidence type="ECO:0000313" key="2">
    <source>
        <dbReference type="EMBL" id="KRT78210.1"/>
    </source>
</evidence>
<keyword evidence="1" id="KW-0812">Transmembrane</keyword>
<feature type="transmembrane region" description="Helical" evidence="1">
    <location>
        <begin position="316"/>
        <end position="340"/>
    </location>
</feature>
<feature type="transmembrane region" description="Helical" evidence="1">
    <location>
        <begin position="360"/>
        <end position="380"/>
    </location>
</feature>
<feature type="transmembrane region" description="Helical" evidence="1">
    <location>
        <begin position="227"/>
        <end position="248"/>
    </location>
</feature>
<dbReference type="Proteomes" id="UP000051574">
    <property type="component" value="Unassembled WGS sequence"/>
</dbReference>
<dbReference type="AlphaFoldDB" id="A0A0T6ASZ4"/>
<proteinExistence type="predicted"/>
<protein>
    <recommendedName>
        <fullName evidence="4">Ion channel</fullName>
    </recommendedName>
</protein>
<keyword evidence="3" id="KW-1185">Reference proteome</keyword>
<keyword evidence="1" id="KW-1133">Transmembrane helix</keyword>
<name>A0A0T6ASZ4_9SCAR</name>
<feature type="non-terminal residue" evidence="2">
    <location>
        <position position="1"/>
    </location>
</feature>
<dbReference type="GO" id="GO:0008381">
    <property type="term" value="F:mechanosensitive monoatomic ion channel activity"/>
    <property type="evidence" value="ECO:0007669"/>
    <property type="project" value="TreeGrafter"/>
</dbReference>
<organism evidence="2 3">
    <name type="scientific">Oryctes borbonicus</name>
    <dbReference type="NCBI Taxonomy" id="1629725"/>
    <lineage>
        <taxon>Eukaryota</taxon>
        <taxon>Metazoa</taxon>
        <taxon>Ecdysozoa</taxon>
        <taxon>Arthropoda</taxon>
        <taxon>Hexapoda</taxon>
        <taxon>Insecta</taxon>
        <taxon>Pterygota</taxon>
        <taxon>Neoptera</taxon>
        <taxon>Endopterygota</taxon>
        <taxon>Coleoptera</taxon>
        <taxon>Polyphaga</taxon>
        <taxon>Scarabaeiformia</taxon>
        <taxon>Scarabaeidae</taxon>
        <taxon>Dynastinae</taxon>
        <taxon>Oryctes</taxon>
    </lineage>
</organism>
<dbReference type="EMBL" id="LJIG01022889">
    <property type="protein sequence ID" value="KRT78210.1"/>
    <property type="molecule type" value="Genomic_DNA"/>
</dbReference>
<dbReference type="GO" id="GO:0005886">
    <property type="term" value="C:plasma membrane"/>
    <property type="evidence" value="ECO:0007669"/>
    <property type="project" value="InterPro"/>
</dbReference>
<dbReference type="InterPro" id="IPR038900">
    <property type="entry name" value="TMC"/>
</dbReference>
<dbReference type="OrthoDB" id="1936208at2759"/>
<evidence type="ECO:0000313" key="3">
    <source>
        <dbReference type="Proteomes" id="UP000051574"/>
    </source>
</evidence>
<reference evidence="2 3" key="1">
    <citation type="submission" date="2015-09" db="EMBL/GenBank/DDBJ databases">
        <title>Draft genome of the scarab beetle Oryctes borbonicus.</title>
        <authorList>
            <person name="Meyer J.M."/>
            <person name="Markov G.V."/>
            <person name="Baskaran P."/>
            <person name="Herrmann M."/>
            <person name="Sommer R.J."/>
            <person name="Roedelsperger C."/>
        </authorList>
    </citation>
    <scope>NUCLEOTIDE SEQUENCE [LARGE SCALE GENOMIC DNA]</scope>
    <source>
        <strain evidence="2">OB123</strain>
        <tissue evidence="2">Whole animal</tissue>
    </source>
</reference>
<keyword evidence="1" id="KW-0472">Membrane</keyword>
<accession>A0A0T6ASZ4</accession>
<evidence type="ECO:0000256" key="1">
    <source>
        <dbReference type="SAM" id="Phobius"/>
    </source>
</evidence>
<evidence type="ECO:0008006" key="4">
    <source>
        <dbReference type="Google" id="ProtNLM"/>
    </source>
</evidence>
<comment type="caution">
    <text evidence="2">The sequence shown here is derived from an EMBL/GenBank/DDBJ whole genome shotgun (WGS) entry which is preliminary data.</text>
</comment>
<gene>
    <name evidence="2" type="ORF">AMK59_7713</name>
</gene>
<feature type="non-terminal residue" evidence="2">
    <location>
        <position position="414"/>
    </location>
</feature>
<feature type="transmembrane region" description="Helical" evidence="1">
    <location>
        <begin position="392"/>
        <end position="413"/>
    </location>
</feature>
<sequence length="414" mass="47520">NIDRRQNVAMRTIPRNLEERRKWVSQAATLNRQPLLEHAQRIVDYMQQDSTLMTSDPDGEILRREALRNMPQSLAVKKLIKRKLMGSVGNTSKTLGCGKMLKYQIGIRLSHLKSNIRNLTYSFELWYSSLKEIEGNFGSAVSTYFKFLRRLFVLDLFMSFLCVCFIVIPQTIFAAQKQGENATKIRNNDPFFIEDLFTGTGYLSNTVMYYGFFTNEWINGIYNMPYAYFYTMIFILVGNAIIIGVYMAKSYRKSFIETMGGLQNVFAHKIFCGWDYSIAKEEASILRSSAIYTELKELLSDYIKSSENRGFAEKSLVYGMQLTAHLFVFGLIGTTGFLMWTLLEQHRMEDNDKSNANTVAVLTAVIINIIMLLFPLIFRVIGSYEGYKSPRVMVVVAFLRTLMLEIVVVGILIV</sequence>
<dbReference type="PANTHER" id="PTHR23302">
    <property type="entry name" value="TRANSMEMBRANE CHANNEL-RELATED"/>
    <property type="match status" value="1"/>
</dbReference>
<dbReference type="PANTHER" id="PTHR23302:SF43">
    <property type="entry name" value="TMC DOMAIN-CONTAINING PROTEIN"/>
    <property type="match status" value="1"/>
</dbReference>